<evidence type="ECO:0000256" key="1">
    <source>
        <dbReference type="ARBA" id="ARBA00022723"/>
    </source>
</evidence>
<reference evidence="6" key="1">
    <citation type="journal article" date="2017" name="Nature">
        <title>The sunflower genome provides insights into oil metabolism, flowering and Asterid evolution.</title>
        <authorList>
            <person name="Badouin H."/>
            <person name="Gouzy J."/>
            <person name="Grassa C.J."/>
            <person name="Murat F."/>
            <person name="Staton S.E."/>
            <person name="Cottret L."/>
            <person name="Lelandais-Briere C."/>
            <person name="Owens G.L."/>
            <person name="Carrere S."/>
            <person name="Mayjonade B."/>
            <person name="Legrand L."/>
            <person name="Gill N."/>
            <person name="Kane N.C."/>
            <person name="Bowers J.E."/>
            <person name="Hubner S."/>
            <person name="Bellec A."/>
            <person name="Berard A."/>
            <person name="Berges H."/>
            <person name="Blanchet N."/>
            <person name="Boniface M.C."/>
            <person name="Brunel D."/>
            <person name="Catrice O."/>
            <person name="Chaidir N."/>
            <person name="Claudel C."/>
            <person name="Donnadieu C."/>
            <person name="Faraut T."/>
            <person name="Fievet G."/>
            <person name="Helmstetter N."/>
            <person name="King M."/>
            <person name="Knapp S.J."/>
            <person name="Lai Z."/>
            <person name="Le Paslier M.C."/>
            <person name="Lippi Y."/>
            <person name="Lorenzon L."/>
            <person name="Mandel J.R."/>
            <person name="Marage G."/>
            <person name="Marchand G."/>
            <person name="Marquand E."/>
            <person name="Bret-Mestries E."/>
            <person name="Morien E."/>
            <person name="Nambeesan S."/>
            <person name="Nguyen T."/>
            <person name="Pegot-Espagnet P."/>
            <person name="Pouilly N."/>
            <person name="Raftis F."/>
            <person name="Sallet E."/>
            <person name="Schiex T."/>
            <person name="Thomas J."/>
            <person name="Vandecasteele C."/>
            <person name="Vares D."/>
            <person name="Vear F."/>
            <person name="Vautrin S."/>
            <person name="Crespi M."/>
            <person name="Mangin B."/>
            <person name="Burke J.M."/>
            <person name="Salse J."/>
            <person name="Munos S."/>
            <person name="Vincourt P."/>
            <person name="Rieseberg L.H."/>
            <person name="Langlade N.B."/>
        </authorList>
    </citation>
    <scope>NUCLEOTIDE SEQUENCE</scope>
    <source>
        <tissue evidence="6">Leaves</tissue>
    </source>
</reference>
<dbReference type="GO" id="GO:0008270">
    <property type="term" value="F:zinc ion binding"/>
    <property type="evidence" value="ECO:0007669"/>
    <property type="project" value="UniProtKB-KW"/>
</dbReference>
<name>A0A9K3J3L6_HELAN</name>
<dbReference type="PANTHER" id="PTHR31717">
    <property type="entry name" value="ZINC FINGER PROTEIN CONSTANS-LIKE 10"/>
    <property type="match status" value="1"/>
</dbReference>
<dbReference type="PROSITE" id="PS50119">
    <property type="entry name" value="ZF_BBOX"/>
    <property type="match status" value="1"/>
</dbReference>
<evidence type="ECO:0000256" key="3">
    <source>
        <dbReference type="ARBA" id="ARBA00022833"/>
    </source>
</evidence>
<accession>A0A9K3J3L6</accession>
<dbReference type="SMART" id="SM00336">
    <property type="entry name" value="BBOX"/>
    <property type="match status" value="1"/>
</dbReference>
<keyword evidence="2 4" id="KW-0863">Zinc-finger</keyword>
<sequence>MTMKLAAAGAVCDLCHHHQPSLYCSSDSAFLCFHCDSQVHTANFLVARHIRVPICKSYHSDDDDDDDALSSSSSSTVCISNKTNSKTTKSADWKTREVLVSWCSRLGGGSSSVIEAARHAFKAWWVNRSRSEMECPYRVGLAASLWLGLTKDVHDMKKRIRLLKRLEEISGVPAKSIVLEQSKLLAKTMKHRHRHHLHQEEEESWAEC</sequence>
<proteinExistence type="predicted"/>
<evidence type="ECO:0000313" key="6">
    <source>
        <dbReference type="EMBL" id="KAF5807843.1"/>
    </source>
</evidence>
<evidence type="ECO:0000259" key="5">
    <source>
        <dbReference type="PROSITE" id="PS50119"/>
    </source>
</evidence>
<evidence type="ECO:0000256" key="2">
    <source>
        <dbReference type="ARBA" id="ARBA00022771"/>
    </source>
</evidence>
<keyword evidence="3" id="KW-0862">Zinc</keyword>
<gene>
    <name evidence="6" type="ORF">HanXRQr2_Chr04g0138681</name>
</gene>
<dbReference type="GO" id="GO:0009909">
    <property type="term" value="P:regulation of flower development"/>
    <property type="evidence" value="ECO:0007669"/>
    <property type="project" value="EnsemblPlants"/>
</dbReference>
<dbReference type="AlphaFoldDB" id="A0A9K3J3L6"/>
<dbReference type="EMBL" id="MNCJ02000319">
    <property type="protein sequence ID" value="KAF5807843.1"/>
    <property type="molecule type" value="Genomic_DNA"/>
</dbReference>
<dbReference type="InterPro" id="IPR000315">
    <property type="entry name" value="Znf_B-box"/>
</dbReference>
<dbReference type="OrthoDB" id="153872at2759"/>
<dbReference type="InterPro" id="IPR049808">
    <property type="entry name" value="CONSTANS-like_Bbox1"/>
</dbReference>
<reference evidence="6" key="2">
    <citation type="submission" date="2020-06" db="EMBL/GenBank/DDBJ databases">
        <title>Helianthus annuus Genome sequencing and assembly Release 2.</title>
        <authorList>
            <person name="Gouzy J."/>
            <person name="Langlade N."/>
            <person name="Munos S."/>
        </authorList>
    </citation>
    <scope>NUCLEOTIDE SEQUENCE</scope>
    <source>
        <tissue evidence="6">Leaves</tissue>
    </source>
</reference>
<dbReference type="Proteomes" id="UP000215914">
    <property type="component" value="Unassembled WGS sequence"/>
</dbReference>
<dbReference type="GO" id="GO:0009640">
    <property type="term" value="P:photomorphogenesis"/>
    <property type="evidence" value="ECO:0007669"/>
    <property type="project" value="EnsemblPlants"/>
</dbReference>
<dbReference type="GO" id="GO:0010017">
    <property type="term" value="P:red or far-red light signaling pathway"/>
    <property type="evidence" value="ECO:0007669"/>
    <property type="project" value="EnsemblPlants"/>
</dbReference>
<dbReference type="GO" id="GO:0005634">
    <property type="term" value="C:nucleus"/>
    <property type="evidence" value="ECO:0007669"/>
    <property type="project" value="EnsemblPlants"/>
</dbReference>
<dbReference type="Pfam" id="PF00643">
    <property type="entry name" value="zf-B_box"/>
    <property type="match status" value="1"/>
</dbReference>
<protein>
    <submittedName>
        <fullName evidence="6">Transcription factor interactor and regulator Znf-B family</fullName>
    </submittedName>
</protein>
<comment type="caution">
    <text evidence="6">The sequence shown here is derived from an EMBL/GenBank/DDBJ whole genome shotgun (WGS) entry which is preliminary data.</text>
</comment>
<dbReference type="Gramene" id="mRNA:HanXRQr2_Chr04g0138681">
    <property type="protein sequence ID" value="CDS:HanXRQr2_Chr04g0138681.1"/>
    <property type="gene ID" value="HanXRQr2_Chr04g0138681"/>
</dbReference>
<evidence type="ECO:0000256" key="4">
    <source>
        <dbReference type="PROSITE-ProRule" id="PRU00024"/>
    </source>
</evidence>
<keyword evidence="7" id="KW-1185">Reference proteome</keyword>
<organism evidence="6 7">
    <name type="scientific">Helianthus annuus</name>
    <name type="common">Common sunflower</name>
    <dbReference type="NCBI Taxonomy" id="4232"/>
    <lineage>
        <taxon>Eukaryota</taxon>
        <taxon>Viridiplantae</taxon>
        <taxon>Streptophyta</taxon>
        <taxon>Embryophyta</taxon>
        <taxon>Tracheophyta</taxon>
        <taxon>Spermatophyta</taxon>
        <taxon>Magnoliopsida</taxon>
        <taxon>eudicotyledons</taxon>
        <taxon>Gunneridae</taxon>
        <taxon>Pentapetalae</taxon>
        <taxon>asterids</taxon>
        <taxon>campanulids</taxon>
        <taxon>Asterales</taxon>
        <taxon>Asteraceae</taxon>
        <taxon>Asteroideae</taxon>
        <taxon>Heliantheae alliance</taxon>
        <taxon>Heliantheae</taxon>
        <taxon>Helianthus</taxon>
    </lineage>
</organism>
<dbReference type="GO" id="GO:0045892">
    <property type="term" value="P:negative regulation of DNA-templated transcription"/>
    <property type="evidence" value="ECO:0007669"/>
    <property type="project" value="EnsemblPlants"/>
</dbReference>
<dbReference type="PANTHER" id="PTHR31717:SF142">
    <property type="entry name" value="B-BOX DOMAIN PROTEIN 30-RELATED"/>
    <property type="match status" value="1"/>
</dbReference>
<dbReference type="GO" id="GO:0009785">
    <property type="term" value="P:blue light signaling pathway"/>
    <property type="evidence" value="ECO:0007669"/>
    <property type="project" value="EnsemblPlants"/>
</dbReference>
<evidence type="ECO:0000313" key="7">
    <source>
        <dbReference type="Proteomes" id="UP000215914"/>
    </source>
</evidence>
<dbReference type="GO" id="GO:0005737">
    <property type="term" value="C:cytoplasm"/>
    <property type="evidence" value="ECO:0007669"/>
    <property type="project" value="EnsemblPlants"/>
</dbReference>
<keyword evidence="1" id="KW-0479">Metal-binding</keyword>
<dbReference type="CDD" id="cd19821">
    <property type="entry name" value="Bbox1_BBX-like"/>
    <property type="match status" value="1"/>
</dbReference>
<feature type="domain" description="B box-type" evidence="5">
    <location>
        <begin position="7"/>
        <end position="54"/>
    </location>
</feature>